<dbReference type="AlphaFoldDB" id="A0A9X1FSZ5"/>
<dbReference type="CDD" id="cd03801">
    <property type="entry name" value="GT4_PimA-like"/>
    <property type="match status" value="1"/>
</dbReference>
<dbReference type="Pfam" id="PF00534">
    <property type="entry name" value="Glycos_transf_1"/>
    <property type="match status" value="1"/>
</dbReference>
<sequence>MTPTAARLGVVVKGWPRLSETFIAQELVALEEVGIDFDIWSLRHPTDTKTHPLHDRLNAPVRYLPEYLKDEPLRVLRGVIAAITRPGFAAAWRAIRADYARERTPNRLRRFGQACVLSRELPAETLGLYAHFLHTPSSVARYAAILRGIPWSFSAHAKDIWTSPEWELREKLAAKSFGAAFGATCTGLGAKYLQSLADREDRVDLVYHGLDLNRFPAPPDRTARQAGDPIALMSVGRLVEKKGFDRLIAALALLPDELDWHWTHIGGGALKGEMQALAEHLGVADRITWRGACDQPEVIDAMRAADLFVLPSRVAEDGDRDGLPNVLMEAASQKLPILSTPVSAIPEFIDSGTHGILTDDAPESIAAEIQGMAADPTRGAKLADAAYDRLMSDFQMAPGIDHLAKRLRHMLDSGA</sequence>
<dbReference type="GO" id="GO:0016757">
    <property type="term" value="F:glycosyltransferase activity"/>
    <property type="evidence" value="ECO:0007669"/>
    <property type="project" value="TreeGrafter"/>
</dbReference>
<gene>
    <name evidence="2" type="ORF">KX928_04970</name>
</gene>
<comment type="caution">
    <text evidence="2">The sequence shown here is derived from an EMBL/GenBank/DDBJ whole genome shotgun (WGS) entry which is preliminary data.</text>
</comment>
<protein>
    <submittedName>
        <fullName evidence="2">Glycosyltransferase family 4 protein</fullName>
    </submittedName>
</protein>
<feature type="domain" description="Glycosyl transferase family 1" evidence="1">
    <location>
        <begin position="227"/>
        <end position="388"/>
    </location>
</feature>
<dbReference type="Proteomes" id="UP001138661">
    <property type="component" value="Unassembled WGS sequence"/>
</dbReference>
<name>A0A9X1FSZ5_9RHOB</name>
<reference evidence="2" key="1">
    <citation type="submission" date="2021-07" db="EMBL/GenBank/DDBJ databases">
        <title>Roseobacter insulae sp. nov., isolated from a tidal flat.</title>
        <authorList>
            <person name="Park S."/>
            <person name="Yoon J.-H."/>
        </authorList>
    </citation>
    <scope>NUCLEOTIDE SEQUENCE</scope>
    <source>
        <strain evidence="2">YSTF-M11</strain>
    </source>
</reference>
<accession>A0A9X1FSZ5</accession>
<dbReference type="RefSeq" id="WP_219499604.1">
    <property type="nucleotide sequence ID" value="NZ_JAHXDN010000001.1"/>
</dbReference>
<proteinExistence type="predicted"/>
<evidence type="ECO:0000313" key="3">
    <source>
        <dbReference type="Proteomes" id="UP001138661"/>
    </source>
</evidence>
<dbReference type="PANTHER" id="PTHR12526">
    <property type="entry name" value="GLYCOSYLTRANSFERASE"/>
    <property type="match status" value="1"/>
</dbReference>
<evidence type="ECO:0000313" key="2">
    <source>
        <dbReference type="EMBL" id="MBW4707133.1"/>
    </source>
</evidence>
<evidence type="ECO:0000259" key="1">
    <source>
        <dbReference type="Pfam" id="PF00534"/>
    </source>
</evidence>
<keyword evidence="3" id="KW-1185">Reference proteome</keyword>
<organism evidence="2 3">
    <name type="scientific">Roseobacter insulae</name>
    <dbReference type="NCBI Taxonomy" id="2859783"/>
    <lineage>
        <taxon>Bacteria</taxon>
        <taxon>Pseudomonadati</taxon>
        <taxon>Pseudomonadota</taxon>
        <taxon>Alphaproteobacteria</taxon>
        <taxon>Rhodobacterales</taxon>
        <taxon>Roseobacteraceae</taxon>
        <taxon>Roseobacter</taxon>
    </lineage>
</organism>
<dbReference type="PANTHER" id="PTHR12526:SF636">
    <property type="entry name" value="BLL3647 PROTEIN"/>
    <property type="match status" value="1"/>
</dbReference>
<dbReference type="EMBL" id="JAHXDN010000001">
    <property type="protein sequence ID" value="MBW4707133.1"/>
    <property type="molecule type" value="Genomic_DNA"/>
</dbReference>
<dbReference type="InterPro" id="IPR001296">
    <property type="entry name" value="Glyco_trans_1"/>
</dbReference>